<accession>M0LP80</accession>
<proteinExistence type="predicted"/>
<dbReference type="AlphaFoldDB" id="M0LP80"/>
<evidence type="ECO:0000256" key="1">
    <source>
        <dbReference type="SAM" id="Coils"/>
    </source>
</evidence>
<dbReference type="PATRIC" id="fig|358396.7.peg.1856"/>
<evidence type="ECO:0000313" key="4">
    <source>
        <dbReference type="EMBL" id="EMA33845.1"/>
    </source>
</evidence>
<dbReference type="Proteomes" id="UP000186547">
    <property type="component" value="Chromosome"/>
</dbReference>
<feature type="coiled-coil region" evidence="1">
    <location>
        <begin position="140"/>
        <end position="167"/>
    </location>
</feature>
<keyword evidence="1" id="KW-0175">Coiled coil</keyword>
<evidence type="ECO:0000313" key="5">
    <source>
        <dbReference type="Proteomes" id="UP000011555"/>
    </source>
</evidence>
<feature type="transmembrane region" description="Helical" evidence="2">
    <location>
        <begin position="7"/>
        <end position="28"/>
    </location>
</feature>
<sequence>MNGNAKTAAGIGGLVVLAAAIGAGIFVWSGSQAATWFVLVGIPLVVVVGITLYVRGVVARSGTSEQQFVRTRARSVAEEFQECVRRVNDLEAAYPNWSPGVDARLESIEGDFRTEGVSFDLESGAFDLGKGVKSADLQKFEQLSTEIESVEAEIESSFREFGAAEQERVDDALERLAEVDLASADRGSSPELDPEKGATVPECRDAIDGLRSDATDEIETAIGTVREMGRGDVRPDDADAVERDLEDAETALERYEFGTAVERILEARDRLRDQFSGSFESERESLLDLIDAVDRADVDAYVDAEYVDDVDRIESEVESLDSALDLAELSRPRADLRRTCIDMIATMERDLEDDVRTLREADLPPGYYAEPEVVGERFVDELEEIDDLDALADRWSEVATQLRDALETANTKAAVVDAYDDVADTIETTLEREGEVTGDDLPMRHADQFLGLYFRRNDGVEFDPDVPVLRRGDVETYELAVEVTYERGGDVRTATLELTDGYAATETLETRIAGTATFPDVPAGTHTLAADPGDEDFAPVEREIRVDGETTIDVEFVERGLREQLCEDVDADMEEVLPEMRPRLGDLFADEGYVSTAMDLPVRDSHAPCLLAAWAEETAYDVCRDGDDVVVYDREQLERELTNVVRYNVEPGDRLTFDELERNFLSAPVPDSVVRDAVVAVDADADVEYSVTTTETAIEVR</sequence>
<evidence type="ECO:0000256" key="2">
    <source>
        <dbReference type="SAM" id="Phobius"/>
    </source>
</evidence>
<keyword evidence="2" id="KW-1133">Transmembrane helix</keyword>
<dbReference type="EMBL" id="AOLZ01000034">
    <property type="protein sequence ID" value="EMA33845.1"/>
    <property type="molecule type" value="Genomic_DNA"/>
</dbReference>
<dbReference type="GeneID" id="30920634"/>
<dbReference type="Proteomes" id="UP000011555">
    <property type="component" value="Unassembled WGS sequence"/>
</dbReference>
<reference evidence="4 5" key="2">
    <citation type="journal article" date="2014" name="PLoS Genet.">
        <title>Phylogenetically driven sequencing of extremely halophilic archaea reveals strategies for static and dynamic osmo-response.</title>
        <authorList>
            <person name="Becker E.A."/>
            <person name="Seitzer P.M."/>
            <person name="Tritt A."/>
            <person name="Larsen D."/>
            <person name="Krusor M."/>
            <person name="Yao A.I."/>
            <person name="Wu D."/>
            <person name="Madern D."/>
            <person name="Eisen J.A."/>
            <person name="Darling A.E."/>
            <person name="Facciotti M.T."/>
        </authorList>
    </citation>
    <scope>NUCLEOTIDE SEQUENCE [LARGE SCALE GENOMIC DNA]</scope>
    <source>
        <strain evidence="4 5">AJ5</strain>
    </source>
</reference>
<evidence type="ECO:0000313" key="6">
    <source>
        <dbReference type="Proteomes" id="UP000186547"/>
    </source>
</evidence>
<reference evidence="3" key="3">
    <citation type="submission" date="2017-01" db="EMBL/GenBank/DDBJ databases">
        <authorList>
            <person name="Mah S.A."/>
            <person name="Swanson W.J."/>
            <person name="Moy G.W."/>
            <person name="Vacquier V.D."/>
        </authorList>
    </citation>
    <scope>NUCLEOTIDE SEQUENCE</scope>
    <source>
        <strain evidence="3">AJ5</strain>
    </source>
</reference>
<feature type="transmembrane region" description="Helical" evidence="2">
    <location>
        <begin position="34"/>
        <end position="54"/>
    </location>
</feature>
<dbReference type="KEGG" id="hlc:CHINAEXTREME05880"/>
<keyword evidence="2" id="KW-0812">Transmembrane</keyword>
<keyword evidence="5" id="KW-1185">Reference proteome</keyword>
<dbReference type="RefSeq" id="WP_007141553.1">
    <property type="nucleotide sequence ID" value="NZ_AOLZ01000034.1"/>
</dbReference>
<organism evidence="4 5">
    <name type="scientific">Natronobacterium lacisalsi AJ5</name>
    <dbReference type="NCBI Taxonomy" id="358396"/>
    <lineage>
        <taxon>Archaea</taxon>
        <taxon>Methanobacteriati</taxon>
        <taxon>Methanobacteriota</taxon>
        <taxon>Stenosarchaea group</taxon>
        <taxon>Halobacteria</taxon>
        <taxon>Halobacteriales</taxon>
        <taxon>Natrialbaceae</taxon>
        <taxon>Natronobacterium</taxon>
    </lineage>
</organism>
<dbReference type="STRING" id="358396.CHINAEXTREME_05880"/>
<reference evidence="3 6" key="1">
    <citation type="journal article" date="2011" name="J. Bacteriol.">
        <title>Genome sequence of Halobiforma lacisalsi AJ5, an extremely halophilic archaeon which harbors a bop gene.</title>
        <authorList>
            <person name="Jiang X."/>
            <person name="Wang S."/>
            <person name="Cheng H."/>
            <person name="Huo Y."/>
            <person name="Zhang X."/>
            <person name="Zhu X."/>
            <person name="Han X."/>
            <person name="Ni P."/>
            <person name="Wu M."/>
        </authorList>
    </citation>
    <scope>NUCLEOTIDE SEQUENCE [LARGE SCALE GENOMIC DNA]</scope>
    <source>
        <strain evidence="3 6">AJ5</strain>
    </source>
</reference>
<name>M0LP80_NATLA</name>
<dbReference type="EMBL" id="CP019285">
    <property type="protein sequence ID" value="APW97329.1"/>
    <property type="molecule type" value="Genomic_DNA"/>
</dbReference>
<keyword evidence="2" id="KW-0472">Membrane</keyword>
<gene>
    <name evidence="4" type="ORF">C445_09154</name>
    <name evidence="3" type="ORF">CHINAEXTREME_05880</name>
</gene>
<protein>
    <submittedName>
        <fullName evidence="4">Coiled-coil protein</fullName>
    </submittedName>
</protein>
<dbReference type="eggNOG" id="arCOG11742">
    <property type="taxonomic scope" value="Archaea"/>
</dbReference>
<evidence type="ECO:0000313" key="3">
    <source>
        <dbReference type="EMBL" id="APW97329.1"/>
    </source>
</evidence>